<feature type="transmembrane region" description="Helical" evidence="6">
    <location>
        <begin position="7"/>
        <end position="31"/>
    </location>
</feature>
<keyword evidence="4 6" id="KW-1133">Transmembrane helix</keyword>
<dbReference type="GO" id="GO:0005886">
    <property type="term" value="C:plasma membrane"/>
    <property type="evidence" value="ECO:0007669"/>
    <property type="project" value="UniProtKB-SubCell"/>
</dbReference>
<dbReference type="OrthoDB" id="4474610at2"/>
<feature type="transmembrane region" description="Helical" evidence="6">
    <location>
        <begin position="303"/>
        <end position="325"/>
    </location>
</feature>
<accession>A0A317U133</accession>
<gene>
    <name evidence="8" type="ORF">DGG96_12905</name>
    <name evidence="9" type="ORF">ELY20_03305</name>
</gene>
<name>A0A317U133_9GAMM</name>
<feature type="transmembrane region" description="Helical" evidence="6">
    <location>
        <begin position="243"/>
        <end position="263"/>
    </location>
</feature>
<keyword evidence="3 6" id="KW-0812">Transmembrane</keyword>
<organism evidence="8 10">
    <name type="scientific">Legionella qingyii</name>
    <dbReference type="NCBI Taxonomy" id="2184757"/>
    <lineage>
        <taxon>Bacteria</taxon>
        <taxon>Pseudomonadati</taxon>
        <taxon>Pseudomonadota</taxon>
        <taxon>Gammaproteobacteria</taxon>
        <taxon>Legionellales</taxon>
        <taxon>Legionellaceae</taxon>
        <taxon>Legionella</taxon>
    </lineage>
</organism>
<dbReference type="Gene3D" id="1.20.1250.20">
    <property type="entry name" value="MFS general substrate transporter like domains"/>
    <property type="match status" value="2"/>
</dbReference>
<feature type="transmembrane region" description="Helical" evidence="6">
    <location>
        <begin position="337"/>
        <end position="357"/>
    </location>
</feature>
<feature type="transmembrane region" description="Helical" evidence="6">
    <location>
        <begin position="43"/>
        <end position="67"/>
    </location>
</feature>
<proteinExistence type="predicted"/>
<comment type="subcellular location">
    <subcellularLocation>
        <location evidence="1">Cell membrane</location>
        <topology evidence="1">Multi-pass membrane protein</topology>
    </subcellularLocation>
</comment>
<feature type="transmembrane region" description="Helical" evidence="6">
    <location>
        <begin position="164"/>
        <end position="183"/>
    </location>
</feature>
<dbReference type="GO" id="GO:0022857">
    <property type="term" value="F:transmembrane transporter activity"/>
    <property type="evidence" value="ECO:0007669"/>
    <property type="project" value="InterPro"/>
</dbReference>
<dbReference type="Proteomes" id="UP000287374">
    <property type="component" value="Unassembled WGS sequence"/>
</dbReference>
<dbReference type="Pfam" id="PF07690">
    <property type="entry name" value="MFS_1"/>
    <property type="match status" value="1"/>
</dbReference>
<feature type="transmembrane region" description="Helical" evidence="6">
    <location>
        <begin position="74"/>
        <end position="98"/>
    </location>
</feature>
<evidence type="ECO:0000256" key="4">
    <source>
        <dbReference type="ARBA" id="ARBA00022989"/>
    </source>
</evidence>
<feature type="transmembrane region" description="Helical" evidence="6">
    <location>
        <begin position="369"/>
        <end position="390"/>
    </location>
</feature>
<evidence type="ECO:0000313" key="11">
    <source>
        <dbReference type="Proteomes" id="UP000287374"/>
    </source>
</evidence>
<keyword evidence="11" id="KW-1185">Reference proteome</keyword>
<feature type="transmembrane region" description="Helical" evidence="6">
    <location>
        <begin position="210"/>
        <end position="231"/>
    </location>
</feature>
<dbReference type="SUPFAM" id="SSF103473">
    <property type="entry name" value="MFS general substrate transporter"/>
    <property type="match status" value="1"/>
</dbReference>
<feature type="transmembrane region" description="Helical" evidence="6">
    <location>
        <begin position="104"/>
        <end position="125"/>
    </location>
</feature>
<dbReference type="RefSeq" id="WP_110143072.1">
    <property type="nucleotide sequence ID" value="NZ_QHJG01000021.1"/>
</dbReference>
<dbReference type="PANTHER" id="PTHR43124:SF3">
    <property type="entry name" value="CHLORAMPHENICOL EFFLUX PUMP RV0191"/>
    <property type="match status" value="1"/>
</dbReference>
<dbReference type="PROSITE" id="PS50850">
    <property type="entry name" value="MFS"/>
    <property type="match status" value="1"/>
</dbReference>
<dbReference type="InterPro" id="IPR036259">
    <property type="entry name" value="MFS_trans_sf"/>
</dbReference>
<dbReference type="Proteomes" id="UP000247152">
    <property type="component" value="Unassembled WGS sequence"/>
</dbReference>
<dbReference type="InterPro" id="IPR020846">
    <property type="entry name" value="MFS_dom"/>
</dbReference>
<evidence type="ECO:0000313" key="8">
    <source>
        <dbReference type="EMBL" id="PWY55079.1"/>
    </source>
</evidence>
<feature type="transmembrane region" description="Helical" evidence="6">
    <location>
        <begin position="132"/>
        <end position="152"/>
    </location>
</feature>
<evidence type="ECO:0000313" key="10">
    <source>
        <dbReference type="Proteomes" id="UP000247152"/>
    </source>
</evidence>
<dbReference type="EMBL" id="RZGX01000003">
    <property type="protein sequence ID" value="RUR25496.1"/>
    <property type="molecule type" value="Genomic_DNA"/>
</dbReference>
<feature type="transmembrane region" description="Helical" evidence="6">
    <location>
        <begin position="275"/>
        <end position="297"/>
    </location>
</feature>
<dbReference type="InterPro" id="IPR011701">
    <property type="entry name" value="MFS"/>
</dbReference>
<evidence type="ECO:0000256" key="6">
    <source>
        <dbReference type="SAM" id="Phobius"/>
    </source>
</evidence>
<feature type="domain" description="Major facilitator superfamily (MFS) profile" evidence="7">
    <location>
        <begin position="8"/>
        <end position="394"/>
    </location>
</feature>
<dbReference type="PANTHER" id="PTHR43124">
    <property type="entry name" value="PURINE EFFLUX PUMP PBUE"/>
    <property type="match status" value="1"/>
</dbReference>
<evidence type="ECO:0000256" key="5">
    <source>
        <dbReference type="ARBA" id="ARBA00023136"/>
    </source>
</evidence>
<reference evidence="8 10" key="1">
    <citation type="submission" date="2018-05" db="EMBL/GenBank/DDBJ databases">
        <title>Legionella qingyii sp.nov., whole genome shotgun sequence.</title>
        <authorList>
            <person name="Wu H."/>
            <person name="Zhu Q."/>
            <person name="Hu C."/>
        </authorList>
    </citation>
    <scope>NUCLEOTIDE SEQUENCE [LARGE SCALE GENOMIC DNA]</scope>
    <source>
        <strain evidence="8 10">HEB18</strain>
    </source>
</reference>
<dbReference type="InterPro" id="IPR050189">
    <property type="entry name" value="MFS_Efflux_Transporters"/>
</dbReference>
<keyword evidence="2" id="KW-1003">Cell membrane</keyword>
<protein>
    <submittedName>
        <fullName evidence="9">MFS transporter</fullName>
    </submittedName>
</protein>
<reference evidence="9 11" key="2">
    <citation type="submission" date="2018-12" db="EMBL/GenBank/DDBJ databases">
        <title>Legionella sp,whole genome shotgun sequence.</title>
        <authorList>
            <person name="Wu H."/>
        </authorList>
    </citation>
    <scope>NUCLEOTIDE SEQUENCE [LARGE SCALE GENOMIC DNA]</scope>
    <source>
        <strain evidence="11">km489</strain>
        <strain evidence="9">Km489</strain>
    </source>
</reference>
<evidence type="ECO:0000256" key="1">
    <source>
        <dbReference type="ARBA" id="ARBA00004651"/>
    </source>
</evidence>
<keyword evidence="5 6" id="KW-0472">Membrane</keyword>
<evidence type="ECO:0000313" key="9">
    <source>
        <dbReference type="EMBL" id="RUR25496.1"/>
    </source>
</evidence>
<evidence type="ECO:0000259" key="7">
    <source>
        <dbReference type="PROSITE" id="PS50850"/>
    </source>
</evidence>
<sequence length="396" mass="43521">MQKLYGTIVWLIATLFVVYSFCLNTAAAVFSEPIKNTLSASDYGVSIATGAFILGFACMQIPAGYLLDKFNPRIVVSGGILLLALGNIFISIAGSLTIFTFANFIQGIGASFAFVAAAVLISQWFSAQFFPVLFGLTQTLSCILAGVLHYYFKVELISHTWSELYQWLSIFGLILFILSSILVRSPPGFVRDSSISLKKSLAVVFKNKQIVLCSVTAAMSFGVLLAYASLWFMQIQNYYSVDILQSIMISGLIFAGIGIGTPLMGWFSNTVKSRIMVIHITLVTGTMALLLGIYLPHYGTNSFIITKIVSFLIGFLLSGSMLFYTMVSEISSDSTRGVAISVLNTAVFLFNTLLLFIPYLFVTAASKDFFTYLWILPFCTLSSILLIYFIKDTNPE</sequence>
<dbReference type="EMBL" id="QHJG01000021">
    <property type="protein sequence ID" value="PWY55079.1"/>
    <property type="molecule type" value="Genomic_DNA"/>
</dbReference>
<dbReference type="AlphaFoldDB" id="A0A317U133"/>
<evidence type="ECO:0000256" key="2">
    <source>
        <dbReference type="ARBA" id="ARBA00022475"/>
    </source>
</evidence>
<evidence type="ECO:0000256" key="3">
    <source>
        <dbReference type="ARBA" id="ARBA00022692"/>
    </source>
</evidence>
<comment type="caution">
    <text evidence="8">The sequence shown here is derived from an EMBL/GenBank/DDBJ whole genome shotgun (WGS) entry which is preliminary data.</text>
</comment>